<dbReference type="AlphaFoldDB" id="A0A2M4CKK9"/>
<feature type="transmembrane region" description="Helical" evidence="1">
    <location>
        <begin position="49"/>
        <end position="69"/>
    </location>
</feature>
<name>A0A2M4CKK9_ANODA</name>
<proteinExistence type="predicted"/>
<dbReference type="EMBL" id="GGFL01001714">
    <property type="protein sequence ID" value="MBW65892.1"/>
    <property type="molecule type" value="Transcribed_RNA"/>
</dbReference>
<reference evidence="2" key="1">
    <citation type="submission" date="2018-01" db="EMBL/GenBank/DDBJ databases">
        <title>An insight into the sialome of Amazonian anophelines.</title>
        <authorList>
            <person name="Ribeiro J.M."/>
            <person name="Scarpassa V."/>
            <person name="Calvo E."/>
        </authorList>
    </citation>
    <scope>NUCLEOTIDE SEQUENCE</scope>
</reference>
<evidence type="ECO:0000256" key="1">
    <source>
        <dbReference type="SAM" id="Phobius"/>
    </source>
</evidence>
<feature type="transmembrane region" description="Helical" evidence="1">
    <location>
        <begin position="12"/>
        <end position="29"/>
    </location>
</feature>
<organism evidence="2">
    <name type="scientific">Anopheles darlingi</name>
    <name type="common">Mosquito</name>
    <dbReference type="NCBI Taxonomy" id="43151"/>
    <lineage>
        <taxon>Eukaryota</taxon>
        <taxon>Metazoa</taxon>
        <taxon>Ecdysozoa</taxon>
        <taxon>Arthropoda</taxon>
        <taxon>Hexapoda</taxon>
        <taxon>Insecta</taxon>
        <taxon>Pterygota</taxon>
        <taxon>Neoptera</taxon>
        <taxon>Endopterygota</taxon>
        <taxon>Diptera</taxon>
        <taxon>Nematocera</taxon>
        <taxon>Culicoidea</taxon>
        <taxon>Culicidae</taxon>
        <taxon>Anophelinae</taxon>
        <taxon>Anopheles</taxon>
    </lineage>
</organism>
<protein>
    <submittedName>
        <fullName evidence="2">Uncharacterized protein</fullName>
    </submittedName>
</protein>
<keyword evidence="1" id="KW-0472">Membrane</keyword>
<evidence type="ECO:0000313" key="2">
    <source>
        <dbReference type="EMBL" id="MBW65892.1"/>
    </source>
</evidence>
<accession>A0A2M4CKK9</accession>
<sequence length="79" mass="9137">MLSGIESTFRVFLVLGFFLVPHRCTLQLLPAARGLSFWFVFSLLYESLFFSLCLCSVGVAFLLWFYVFAPSLFVRSHHH</sequence>
<keyword evidence="1" id="KW-1133">Transmembrane helix</keyword>
<keyword evidence="1" id="KW-0812">Transmembrane</keyword>